<name>A0A811K210_BURXY</name>
<dbReference type="PANTHER" id="PTHR11139:SF119">
    <property type="entry name" value="SERINE_THREONINE-PROTEIN KINASE SMG1"/>
    <property type="match status" value="1"/>
</dbReference>
<feature type="region of interest" description="Disordered" evidence="2">
    <location>
        <begin position="1651"/>
        <end position="1674"/>
    </location>
</feature>
<evidence type="ECO:0000256" key="2">
    <source>
        <dbReference type="SAM" id="MobiDB-lite"/>
    </source>
</evidence>
<dbReference type="SUPFAM" id="SSF56112">
    <property type="entry name" value="Protein kinase-like (PK-like)"/>
    <property type="match status" value="1"/>
</dbReference>
<dbReference type="Gene3D" id="2.60.40.790">
    <property type="match status" value="1"/>
</dbReference>
<feature type="compositionally biased region" description="Basic and acidic residues" evidence="2">
    <location>
        <begin position="1657"/>
        <end position="1671"/>
    </location>
</feature>
<dbReference type="InterPro" id="IPR008978">
    <property type="entry name" value="HSP20-like_chaperone"/>
</dbReference>
<evidence type="ECO:0000259" key="4">
    <source>
        <dbReference type="PROSITE" id="PS51048"/>
    </source>
</evidence>
<dbReference type="GO" id="GO:0000184">
    <property type="term" value="P:nuclear-transcribed mRNA catabolic process, nonsense-mediated decay"/>
    <property type="evidence" value="ECO:0007669"/>
    <property type="project" value="UniProtKB-KW"/>
</dbReference>
<reference evidence="7" key="1">
    <citation type="submission" date="2020-09" db="EMBL/GenBank/DDBJ databases">
        <authorList>
            <person name="Kikuchi T."/>
        </authorList>
    </citation>
    <scope>NUCLEOTIDE SEQUENCE</scope>
    <source>
        <strain evidence="7">Ka4C1</strain>
    </source>
</reference>
<dbReference type="Proteomes" id="UP000582659">
    <property type="component" value="Unassembled WGS sequence"/>
</dbReference>
<dbReference type="EMBL" id="CAJFDI010000001">
    <property type="protein sequence ID" value="CAD5209503.1"/>
    <property type="molecule type" value="Genomic_DNA"/>
</dbReference>
<dbReference type="GO" id="GO:0005634">
    <property type="term" value="C:nucleus"/>
    <property type="evidence" value="ECO:0007669"/>
    <property type="project" value="TreeGrafter"/>
</dbReference>
<dbReference type="OrthoDB" id="10065496at2759"/>
<dbReference type="Pfam" id="PF15785">
    <property type="entry name" value="SMG1"/>
    <property type="match status" value="1"/>
</dbReference>
<dbReference type="PROSITE" id="PS50290">
    <property type="entry name" value="PI3_4_KINASE_3"/>
    <property type="match status" value="1"/>
</dbReference>
<protein>
    <submittedName>
        <fullName evidence="7">(pine wood nematode) hypothetical protein</fullName>
    </submittedName>
</protein>
<dbReference type="GO" id="GO:0016242">
    <property type="term" value="P:negative regulation of macroautophagy"/>
    <property type="evidence" value="ECO:0007669"/>
    <property type="project" value="TreeGrafter"/>
</dbReference>
<dbReference type="Gene3D" id="3.30.1010.10">
    <property type="entry name" value="Phosphatidylinositol 3-kinase Catalytic Subunit, Chain A, domain 4"/>
    <property type="match status" value="1"/>
</dbReference>
<dbReference type="InterPro" id="IPR011009">
    <property type="entry name" value="Kinase-like_dom_sf"/>
</dbReference>
<evidence type="ECO:0000259" key="5">
    <source>
        <dbReference type="PROSITE" id="PS51190"/>
    </source>
</evidence>
<feature type="domain" description="PI3K/PI4K catalytic" evidence="3">
    <location>
        <begin position="1538"/>
        <end position="1909"/>
    </location>
</feature>
<dbReference type="EMBL" id="CAJFCV020000001">
    <property type="protein sequence ID" value="CAG9084592.1"/>
    <property type="molecule type" value="Genomic_DNA"/>
</dbReference>
<dbReference type="GO" id="GO:0031932">
    <property type="term" value="C:TORC2 complex"/>
    <property type="evidence" value="ECO:0007669"/>
    <property type="project" value="TreeGrafter"/>
</dbReference>
<evidence type="ECO:0000259" key="6">
    <source>
        <dbReference type="PROSITE" id="PS51203"/>
    </source>
</evidence>
<organism evidence="7 8">
    <name type="scientific">Bursaphelenchus xylophilus</name>
    <name type="common">Pinewood nematode worm</name>
    <name type="synonym">Aphelenchoides xylophilus</name>
    <dbReference type="NCBI Taxonomy" id="6326"/>
    <lineage>
        <taxon>Eukaryota</taxon>
        <taxon>Metazoa</taxon>
        <taxon>Ecdysozoa</taxon>
        <taxon>Nematoda</taxon>
        <taxon>Chromadorea</taxon>
        <taxon>Rhabditida</taxon>
        <taxon>Tylenchina</taxon>
        <taxon>Tylenchomorpha</taxon>
        <taxon>Aphelenchoidea</taxon>
        <taxon>Aphelenchoididae</taxon>
        <taxon>Bursaphelenchus</taxon>
    </lineage>
</organism>
<dbReference type="GO" id="GO:0004674">
    <property type="term" value="F:protein serine/threonine kinase activity"/>
    <property type="evidence" value="ECO:0007669"/>
    <property type="project" value="InterPro"/>
</dbReference>
<dbReference type="PROSITE" id="PS51203">
    <property type="entry name" value="CS"/>
    <property type="match status" value="1"/>
</dbReference>
<evidence type="ECO:0000256" key="1">
    <source>
        <dbReference type="ARBA" id="ARBA00023161"/>
    </source>
</evidence>
<keyword evidence="1" id="KW-0866">Nonsense-mediated mRNA decay</keyword>
<dbReference type="InterPro" id="IPR003152">
    <property type="entry name" value="FATC_dom"/>
</dbReference>
<dbReference type="Pfam" id="PF02260">
    <property type="entry name" value="FATC"/>
    <property type="match status" value="1"/>
</dbReference>
<dbReference type="GO" id="GO:0005737">
    <property type="term" value="C:cytoplasm"/>
    <property type="evidence" value="ECO:0007669"/>
    <property type="project" value="TreeGrafter"/>
</dbReference>
<dbReference type="Pfam" id="PF05002">
    <property type="entry name" value="SGS"/>
    <property type="match status" value="1"/>
</dbReference>
<sequence length="2066" mass="235607">MAQCKWNWYQNDYEVFITLLRLSVNPEQCQLSVSERRLTMREGEKEIFQINLHSDVQENLDVKLSPNKAEITLKKKIPGKWADICGDKMERTPELKKFCTKQWDKLAKEVDEDPECSGEEGVNKFFKQIYENLDEDGKKAMMKSMQESGGTVLSTNWKEVIMGETSDVGNRLADVNLCEERHNLLLEKIFTFDVDHVLPQGGDLNVATAVTALLESSNQMTSRLCEILPECLEVCCDDHESFEKIIRLIAAGRDGKSLLALLEYLWRCNDSTKYQVGSILLESDLIRVVLESADLTKLGLVSKLIVGLFEGQDRLNIQKLYTLLSHRILHLLDRFEQDPDSILNLRELHLITSSLYQLCMSTNLFLIMTLSPSLLNLLLCEIRIDDENLVLRAGSFHFQCLCLALNFCKTHGFFIATSSYLAQKSKIESPSSGYLQLQLQKLGKVLSMHKILPMAVLDVCLEWCFLISNQVGNELLDTKEMFELRKSILDIFLDGLDPLQSRINRLVDDLQVFAMISGFSPIEMDRVMSKLINKMTEIPTLYKQIPLDVILLNSLRARSICFDFGDYAADDVDELRKLFTLHSGKKLYLNRLIQKMVSDLLNQSSLNGDYKHGCLNEIIKLVNINILSILSSRNTMDLGSYFCVCHALMELIEQVEKRFSGVEGKGFFKVFDFSYEIVTRLLDCAIDVGRPEFIITTVLDYCRQEVAGDGLLEEMLAYLTWGYVLLGDTEAISDVQNVFFSKLNTKPNYLEAFKEFSCGRVEICLNMVDIIDINDLGSNPVLYKMINWVRRECLRFIPIPQIRRQLAPNAFHALAECNENLDSNVLMGLVDWNLPIENSYDRGIQKTIDIHHSDVRQLLQSWLTSDQFYSNPMKSIYEMEQRLSGLVGLVLGGDSKPSWKANLNALQTLFKVMEYDVPWQSLFDNAIDHVDLPLTDSLKAFDYGQTLSAYFERSGVANLRPSPKFYTWLSSLAQKTGNQMLLYHYSDKSFKINPQRLYAETQMTYLTERLDIAKFSTAVPQNIISDGAKLYSLFCQTLGGGTFDVKLMAHISNQLGLLANRIPGLSVVLKTQITPGTLQDSLTNVNSMSTSQDTVLRGALLNLATSFDDECTTYHKDFYDWISQQYYTSEGSFRLKDAELDEVRTILAVDGITVNGDTVKLIESSDSYQHFVELECKQQKSDLIEFTEDGRLRSLYSNIKKRERALFQSSVKTLIKILTQRNTINLDGVCWCLEILKLLLIHPEWFDAHVTDLLSTHENRSWLETIPQLLGVLKHKNEVCSSLAKKLVLPLIDENPDHFVYPLLSVHNHQVHGEYHPSPDPNIDDDGISLGIGVFDLKEDSLSGTFNDVVNYFKAAHPELSLQTVHFLRNFDEFSLTLPERWHHFLSHLNTEVITFRKSLKSYYCQLERIVEKTKAMKLLADIEDIFRNTVIKLINGLVETTDEIEEENDDVIRFRTVFGDRLNRAVEECSLIPSLDKFFNPFSKLIHLLSIDIQRQDNHNLKLSSLSVGLSSLNASMLPLPGLGKTIYKEIRRIHSLGDTVHVLPTKTRPKKLSIVDNAGERHVYLCKGQEDLRLDERISGLLSLCNAVFRKGEVQFKCRNYSVIPLSDRTGLIQWVSGASSIYQVYKNWHLTQLEACLAAQNKEIHHLSASSDDDGTHQSSSEDEHHSEYVTVEDNEFKEQRDFRPVKKFYAVLKEILPDNEKCFAYKDRTFFTPEVLVEAFERLKEMSPKTIISDYILKSSINSIDWVTKVGNYTRSIASANMVGNVVDLGDRHLDNILIDQTTGDLIHVDFNVCFHKRKTLRVPEKVPFRLTQNFVDVLGVGGVNGKYKVLSAQVLESLKKNKTMIINWLSVFQTDPLTEWLVPNDPISNASLLLTALKGPLDVSRKKIENLLEGMLKEGVKQDTVSSFHELVKSHQESIQLLKPFLKILSTCFLDFKGFVTNYKLCFSSPMAKILRGLMHDPGNIPRELLKVVLQGSPRIYANLIGLSNITMDSYQEQERVICPSLRIPENIMRRLSEKLNGYEAGQPSMMTTLQQVEYLATEATSRANLSQMFEGWMAWI</sequence>
<evidence type="ECO:0000313" key="8">
    <source>
        <dbReference type="Proteomes" id="UP000659654"/>
    </source>
</evidence>
<dbReference type="InterPro" id="IPR036940">
    <property type="entry name" value="PI3/4_kinase_cat_sf"/>
</dbReference>
<dbReference type="SMART" id="SM00146">
    <property type="entry name" value="PI3Kc"/>
    <property type="match status" value="1"/>
</dbReference>
<dbReference type="Pfam" id="PF00454">
    <property type="entry name" value="PI3_PI4_kinase"/>
    <property type="match status" value="1"/>
</dbReference>
<dbReference type="SUPFAM" id="SSF49764">
    <property type="entry name" value="HSP20-like chaperones"/>
    <property type="match status" value="1"/>
</dbReference>
<dbReference type="InterPro" id="IPR050517">
    <property type="entry name" value="DDR_Repair_Kinase"/>
</dbReference>
<gene>
    <name evidence="7" type="ORF">BXYJ_LOCUS1468</name>
</gene>
<dbReference type="SMART" id="SM01343">
    <property type="entry name" value="FATC"/>
    <property type="match status" value="1"/>
</dbReference>
<dbReference type="Gene3D" id="1.10.1070.11">
    <property type="entry name" value="Phosphatidylinositol 3-/4-kinase, catalytic domain"/>
    <property type="match status" value="1"/>
</dbReference>
<dbReference type="PANTHER" id="PTHR11139">
    <property type="entry name" value="ATAXIA TELANGIECTASIA MUTATED ATM -RELATED"/>
    <property type="match status" value="1"/>
</dbReference>
<dbReference type="GO" id="GO:0031931">
    <property type="term" value="C:TORC1 complex"/>
    <property type="evidence" value="ECO:0007669"/>
    <property type="project" value="TreeGrafter"/>
</dbReference>
<comment type="caution">
    <text evidence="7">The sequence shown here is derived from an EMBL/GenBank/DDBJ whole genome shotgun (WGS) entry which is preliminary data.</text>
</comment>
<dbReference type="InterPro" id="IPR007052">
    <property type="entry name" value="CS_dom"/>
</dbReference>
<evidence type="ECO:0000313" key="7">
    <source>
        <dbReference type="EMBL" id="CAD5209503.1"/>
    </source>
</evidence>
<accession>A0A811K210</accession>
<dbReference type="GO" id="GO:0031929">
    <property type="term" value="P:TOR signaling"/>
    <property type="evidence" value="ECO:0007669"/>
    <property type="project" value="TreeGrafter"/>
</dbReference>
<keyword evidence="8" id="KW-1185">Reference proteome</keyword>
<dbReference type="InterPro" id="IPR000403">
    <property type="entry name" value="PI3/4_kinase_cat_dom"/>
</dbReference>
<proteinExistence type="predicted"/>
<dbReference type="PROSITE" id="PS51048">
    <property type="entry name" value="SGS"/>
    <property type="match status" value="1"/>
</dbReference>
<dbReference type="Proteomes" id="UP000659654">
    <property type="component" value="Unassembled WGS sequence"/>
</dbReference>
<feature type="domain" description="SGS" evidence="4">
    <location>
        <begin position="91"/>
        <end position="180"/>
    </location>
</feature>
<dbReference type="PROSITE" id="PS51190">
    <property type="entry name" value="FATC"/>
    <property type="match status" value="1"/>
</dbReference>
<evidence type="ECO:0000259" key="3">
    <source>
        <dbReference type="PROSITE" id="PS50290"/>
    </source>
</evidence>
<dbReference type="InterPro" id="IPR031559">
    <property type="entry name" value="SMG1"/>
</dbReference>
<feature type="domain" description="CS" evidence="6">
    <location>
        <begin position="1"/>
        <end position="85"/>
    </location>
</feature>
<dbReference type="InterPro" id="IPR007699">
    <property type="entry name" value="SGS_dom"/>
</dbReference>
<feature type="domain" description="FATC" evidence="5">
    <location>
        <begin position="2034"/>
        <end position="2066"/>
    </location>
</feature>